<proteinExistence type="predicted"/>
<evidence type="ECO:0000313" key="2">
    <source>
        <dbReference type="EMBL" id="KAA1106121.1"/>
    </source>
</evidence>
<dbReference type="Proteomes" id="UP000324748">
    <property type="component" value="Unassembled WGS sequence"/>
</dbReference>
<gene>
    <name evidence="2" type="ORF">PGT21_029317</name>
    <name evidence="3" type="ORF">PGTUg99_011581</name>
</gene>
<feature type="signal peptide" evidence="1">
    <location>
        <begin position="1"/>
        <end position="20"/>
    </location>
</feature>
<keyword evidence="1" id="KW-0732">Signal</keyword>
<reference evidence="4 5" key="1">
    <citation type="submission" date="2019-05" db="EMBL/GenBank/DDBJ databases">
        <title>Emergence of the Ug99 lineage of the wheat stem rust pathogen through somatic hybridization.</title>
        <authorList>
            <person name="Li F."/>
            <person name="Upadhyaya N.M."/>
            <person name="Sperschneider J."/>
            <person name="Matny O."/>
            <person name="Nguyen-Phuc H."/>
            <person name="Mago R."/>
            <person name="Raley C."/>
            <person name="Miller M.E."/>
            <person name="Silverstein K.A.T."/>
            <person name="Henningsen E."/>
            <person name="Hirsch C.D."/>
            <person name="Visser B."/>
            <person name="Pretorius Z.A."/>
            <person name="Steffenson B.J."/>
            <person name="Schwessinger B."/>
            <person name="Dodds P.N."/>
            <person name="Figueroa M."/>
        </authorList>
    </citation>
    <scope>NUCLEOTIDE SEQUENCE [LARGE SCALE GENOMIC DNA]</scope>
    <source>
        <strain evidence="2">21-0</strain>
        <strain evidence="3 5">Ug99</strain>
    </source>
</reference>
<accession>A0A5B0PYX0</accession>
<evidence type="ECO:0000313" key="4">
    <source>
        <dbReference type="Proteomes" id="UP000324748"/>
    </source>
</evidence>
<feature type="chain" id="PRO_5036366460" evidence="1">
    <location>
        <begin position="21"/>
        <end position="158"/>
    </location>
</feature>
<keyword evidence="4" id="KW-1185">Reference proteome</keyword>
<dbReference type="Proteomes" id="UP000325313">
    <property type="component" value="Unassembled WGS sequence"/>
</dbReference>
<sequence length="158" mass="17512">MEPITIIVGIIIALTPACWAPGSKITCEACKAFPAPEMMDPGKRPLSGECGQALGGNVFCKLKRKKKYYKCKDKACQAVTIKNLQCNYGSDREPCEHENRFVFEPPITENPDSEASTSGTSAQIPYYHFPIISRGQETTSETFISSGKNSKNEYHHFL</sequence>
<evidence type="ECO:0000313" key="5">
    <source>
        <dbReference type="Proteomes" id="UP000325313"/>
    </source>
</evidence>
<organism evidence="2 4">
    <name type="scientific">Puccinia graminis f. sp. tritici</name>
    <dbReference type="NCBI Taxonomy" id="56615"/>
    <lineage>
        <taxon>Eukaryota</taxon>
        <taxon>Fungi</taxon>
        <taxon>Dikarya</taxon>
        <taxon>Basidiomycota</taxon>
        <taxon>Pucciniomycotina</taxon>
        <taxon>Pucciniomycetes</taxon>
        <taxon>Pucciniales</taxon>
        <taxon>Pucciniaceae</taxon>
        <taxon>Puccinia</taxon>
    </lineage>
</organism>
<comment type="caution">
    <text evidence="2">The sequence shown here is derived from an EMBL/GenBank/DDBJ whole genome shotgun (WGS) entry which is preliminary data.</text>
</comment>
<dbReference type="EMBL" id="VSWC01000040">
    <property type="protein sequence ID" value="KAA1106121.1"/>
    <property type="molecule type" value="Genomic_DNA"/>
</dbReference>
<evidence type="ECO:0000313" key="3">
    <source>
        <dbReference type="EMBL" id="KAA1109174.1"/>
    </source>
</evidence>
<dbReference type="AlphaFoldDB" id="A0A5B0PYX0"/>
<evidence type="ECO:0000256" key="1">
    <source>
        <dbReference type="SAM" id="SignalP"/>
    </source>
</evidence>
<name>A0A5B0PYX0_PUCGR</name>
<protein>
    <submittedName>
        <fullName evidence="2">Uncharacterized protein</fullName>
    </submittedName>
</protein>
<dbReference type="EMBL" id="VDEP01000305">
    <property type="protein sequence ID" value="KAA1109174.1"/>
    <property type="molecule type" value="Genomic_DNA"/>
</dbReference>